<evidence type="ECO:0000313" key="2">
    <source>
        <dbReference type="EMBL" id="ERJ11760.1"/>
    </source>
</evidence>
<dbReference type="InterPro" id="IPR007712">
    <property type="entry name" value="RelE/ParE_toxin"/>
</dbReference>
<dbReference type="eggNOG" id="COG3668">
    <property type="taxonomic scope" value="Bacteria"/>
</dbReference>
<accession>F7PUG6</accession>
<reference evidence="2 3" key="2">
    <citation type="journal article" date="2013" name="PLoS ONE">
        <title>INDIGO - INtegrated Data Warehouse of MIcrobial GenOmes with Examples from the Red Sea Extremophiles.</title>
        <authorList>
            <person name="Alam I."/>
            <person name="Antunes A."/>
            <person name="Kamau A.A."/>
            <person name="Ba Alawi W."/>
            <person name="Kalkatawi M."/>
            <person name="Stingl U."/>
            <person name="Bajic V.B."/>
        </authorList>
    </citation>
    <scope>NUCLEOTIDE SEQUENCE [LARGE SCALE GENOMIC DNA]</scope>
    <source>
        <strain evidence="2 3">SSD-17B</strain>
    </source>
</reference>
<reference evidence="2 3" key="1">
    <citation type="journal article" date="2011" name="J. Bacteriol.">
        <title>Genome sequence of Haloplasma contractile, an unusual contractile bacterium from a deep-sea anoxic brine lake.</title>
        <authorList>
            <person name="Antunes A."/>
            <person name="Alam I."/>
            <person name="El Dorry H."/>
            <person name="Siam R."/>
            <person name="Robertson A."/>
            <person name="Bajic V.B."/>
            <person name="Stingl U."/>
        </authorList>
    </citation>
    <scope>NUCLEOTIDE SEQUENCE [LARGE SCALE GENOMIC DNA]</scope>
    <source>
        <strain evidence="2 3">SSD-17B</strain>
    </source>
</reference>
<protein>
    <submittedName>
        <fullName evidence="2">Plasmid stabilization system protein</fullName>
    </submittedName>
</protein>
<gene>
    <name evidence="2" type="ORF">HLPCO_002243</name>
</gene>
<keyword evidence="1" id="KW-1277">Toxin-antitoxin system</keyword>
<keyword evidence="3" id="KW-1185">Reference proteome</keyword>
<comment type="caution">
    <text evidence="2">The sequence shown here is derived from an EMBL/GenBank/DDBJ whole genome shotgun (WGS) entry which is preliminary data.</text>
</comment>
<dbReference type="Gene3D" id="3.30.2310.20">
    <property type="entry name" value="RelE-like"/>
    <property type="match status" value="1"/>
</dbReference>
<name>F7PUG6_9MOLU</name>
<sequence length="106" mass="12864">MEQVNNNYTVMISKRATQMLVNHAIFLSQVNEDAAEHLVISFENASKTLEQMPQRCPWLIGEFIPRNVYRYLIFEKRYMLIYQIKDNKVYVDYVLDCRQDYEWLFQ</sequence>
<dbReference type="STRING" id="1033810.HLPCO_002243"/>
<dbReference type="InterPro" id="IPR035093">
    <property type="entry name" value="RelE/ParE_toxin_dom_sf"/>
</dbReference>
<dbReference type="InParanoid" id="F7PUG6"/>
<dbReference type="Proteomes" id="UP000005707">
    <property type="component" value="Unassembled WGS sequence"/>
</dbReference>
<dbReference type="OrthoDB" id="1683991at2"/>
<dbReference type="AlphaFoldDB" id="F7PUG6"/>
<dbReference type="RefSeq" id="WP_008825370.1">
    <property type="nucleotide sequence ID" value="NZ_AFNU02000008.1"/>
</dbReference>
<organism evidence="2 3">
    <name type="scientific">Haloplasma contractile SSD-17B</name>
    <dbReference type="NCBI Taxonomy" id="1033810"/>
    <lineage>
        <taxon>Bacteria</taxon>
        <taxon>Bacillati</taxon>
        <taxon>Mycoplasmatota</taxon>
        <taxon>Mollicutes</taxon>
        <taxon>Haloplasmatales</taxon>
        <taxon>Haloplasmataceae</taxon>
        <taxon>Haloplasma</taxon>
    </lineage>
</organism>
<evidence type="ECO:0000313" key="3">
    <source>
        <dbReference type="Proteomes" id="UP000005707"/>
    </source>
</evidence>
<evidence type="ECO:0000256" key="1">
    <source>
        <dbReference type="ARBA" id="ARBA00022649"/>
    </source>
</evidence>
<proteinExistence type="predicted"/>
<dbReference type="Pfam" id="PF05016">
    <property type="entry name" value="ParE_toxin"/>
    <property type="match status" value="1"/>
</dbReference>
<dbReference type="EMBL" id="AFNU02000008">
    <property type="protein sequence ID" value="ERJ11760.1"/>
    <property type="molecule type" value="Genomic_DNA"/>
</dbReference>